<proteinExistence type="predicted"/>
<dbReference type="AlphaFoldDB" id="A0A9X4KF28"/>
<dbReference type="RefSeq" id="WP_277564620.1">
    <property type="nucleotide sequence ID" value="NZ_JAPDHZ010000002.1"/>
</dbReference>
<keyword evidence="3" id="KW-1185">Reference proteome</keyword>
<reference evidence="2 3" key="1">
    <citation type="submission" date="2022-10" db="EMBL/GenBank/DDBJ databases">
        <title>Comparative genomic analysis of Cohnella hashimotonis sp. nov., isolated from the International Space Station.</title>
        <authorList>
            <person name="Simpson A."/>
            <person name="Venkateswaran K."/>
        </authorList>
    </citation>
    <scope>NUCLEOTIDE SEQUENCE [LARGE SCALE GENOMIC DNA]</scope>
    <source>
        <strain evidence="2 3">DSM 18997</strain>
    </source>
</reference>
<evidence type="ECO:0000313" key="3">
    <source>
        <dbReference type="Proteomes" id="UP001153387"/>
    </source>
</evidence>
<name>A0A9X4KF28_9BACL</name>
<dbReference type="InterPro" id="IPR024442">
    <property type="entry name" value="Transposase_Zn_ribbon"/>
</dbReference>
<gene>
    <name evidence="2" type="ORF">OMP38_08110</name>
</gene>
<dbReference type="EMBL" id="JAPDHZ010000002">
    <property type="protein sequence ID" value="MDG0790828.1"/>
    <property type="molecule type" value="Genomic_DNA"/>
</dbReference>
<dbReference type="Proteomes" id="UP001153387">
    <property type="component" value="Unassembled WGS sequence"/>
</dbReference>
<evidence type="ECO:0000259" key="1">
    <source>
        <dbReference type="Pfam" id="PF12760"/>
    </source>
</evidence>
<accession>A0A9X4KF28</accession>
<feature type="domain" description="Transposase zinc-ribbon" evidence="1">
    <location>
        <begin position="16"/>
        <end position="61"/>
    </location>
</feature>
<organism evidence="2 3">
    <name type="scientific">Cohnella ginsengisoli</name>
    <dbReference type="NCBI Taxonomy" id="425004"/>
    <lineage>
        <taxon>Bacteria</taxon>
        <taxon>Bacillati</taxon>
        <taxon>Bacillota</taxon>
        <taxon>Bacilli</taxon>
        <taxon>Bacillales</taxon>
        <taxon>Paenibacillaceae</taxon>
        <taxon>Cohnella</taxon>
    </lineage>
</organism>
<protein>
    <submittedName>
        <fullName evidence="2">Transposase</fullName>
    </submittedName>
</protein>
<evidence type="ECO:0000313" key="2">
    <source>
        <dbReference type="EMBL" id="MDG0790828.1"/>
    </source>
</evidence>
<dbReference type="Pfam" id="PF12760">
    <property type="entry name" value="Zn_ribbon_IS1595"/>
    <property type="match status" value="1"/>
</dbReference>
<comment type="caution">
    <text evidence="2">The sequence shown here is derived from an EMBL/GenBank/DDBJ whole genome shotgun (WGS) entry which is preliminary data.</text>
</comment>
<sequence length="183" mass="20597">MSSGFSIRDSIPSYAEDDCAEALFAAKWPDGFRCPRCSHAHYYDIASRRRRLFECRSCSHQTSLTAGTALEGTRTPLAKWFKAMYLMQFGISAVLLAELICVTYKTAWLINHKLRHVIGEQDRARPLEGSLQLLGEYYGYEYHRYFSDKLVHGALKPQPIVIGASLDAAGGGRSSQNEGRRRS</sequence>